<reference evidence="1 2" key="1">
    <citation type="submission" date="2022-06" db="EMBL/GenBank/DDBJ databases">
        <authorList>
            <person name="Jeon C.O."/>
        </authorList>
    </citation>
    <scope>NUCLEOTIDE SEQUENCE [LARGE SCALE GENOMIC DNA]</scope>
    <source>
        <strain evidence="1 2">KCTC 13943</strain>
    </source>
</reference>
<keyword evidence="2" id="KW-1185">Reference proteome</keyword>
<evidence type="ECO:0000313" key="1">
    <source>
        <dbReference type="EMBL" id="MCM2534366.1"/>
    </source>
</evidence>
<gene>
    <name evidence="1" type="ORF">NDK43_20965</name>
</gene>
<comment type="caution">
    <text evidence="1">The sequence shown here is derived from an EMBL/GenBank/DDBJ whole genome shotgun (WGS) entry which is preliminary data.</text>
</comment>
<dbReference type="EMBL" id="JAMQCR010000002">
    <property type="protein sequence ID" value="MCM2534366.1"/>
    <property type="molecule type" value="Genomic_DNA"/>
</dbReference>
<name>A0ABT0WDI5_9BACI</name>
<proteinExistence type="predicted"/>
<accession>A0ABT0WDI5</accession>
<organism evidence="1 2">
    <name type="scientific">Neobacillus pocheonensis</name>
    <dbReference type="NCBI Taxonomy" id="363869"/>
    <lineage>
        <taxon>Bacteria</taxon>
        <taxon>Bacillati</taxon>
        <taxon>Bacillota</taxon>
        <taxon>Bacilli</taxon>
        <taxon>Bacillales</taxon>
        <taxon>Bacillaceae</taxon>
        <taxon>Neobacillus</taxon>
    </lineage>
</organism>
<dbReference type="Proteomes" id="UP001523262">
    <property type="component" value="Unassembled WGS sequence"/>
</dbReference>
<sequence>MAGVLVGIKGFEYEFTSNESVFETVVDAGKKIALLLFEVIDGTLDKVIFDQDLDEWTFNDDGEVTSKG</sequence>
<evidence type="ECO:0000313" key="2">
    <source>
        <dbReference type="Proteomes" id="UP001523262"/>
    </source>
</evidence>
<protein>
    <submittedName>
        <fullName evidence="1">Uncharacterized protein</fullName>
    </submittedName>
</protein>